<feature type="binding site" evidence="3">
    <location>
        <position position="84"/>
    </location>
    <ligand>
        <name>Zn(2+)</name>
        <dbReference type="ChEBI" id="CHEBI:29105"/>
        <label>1</label>
    </ligand>
</feature>
<dbReference type="SUPFAM" id="SSF53187">
    <property type="entry name" value="Zn-dependent exopeptidases"/>
    <property type="match status" value="1"/>
</dbReference>
<dbReference type="PIRSF" id="PIRSF001235">
    <property type="entry name" value="Amidase_carbamoylase"/>
    <property type="match status" value="1"/>
</dbReference>
<evidence type="ECO:0000256" key="3">
    <source>
        <dbReference type="PIRSR" id="PIRSR001235-1"/>
    </source>
</evidence>
<evidence type="ECO:0000256" key="2">
    <source>
        <dbReference type="ARBA" id="ARBA00022801"/>
    </source>
</evidence>
<dbReference type="GO" id="GO:0016813">
    <property type="term" value="F:hydrolase activity, acting on carbon-nitrogen (but not peptide) bonds, in linear amidines"/>
    <property type="evidence" value="ECO:0007669"/>
    <property type="project" value="InterPro"/>
</dbReference>
<protein>
    <submittedName>
        <fullName evidence="5">N-carbamoyl-L-amino acid hydrolase</fullName>
    </submittedName>
</protein>
<comment type="similarity">
    <text evidence="1">Belongs to the peptidase M20 family.</text>
</comment>
<reference evidence="5" key="1">
    <citation type="submission" date="2014-07" db="EMBL/GenBank/DDBJ databases">
        <authorList>
            <person name="Hornung V.Bastian."/>
        </authorList>
    </citation>
    <scope>NUCLEOTIDE SEQUENCE</scope>
    <source>
        <strain evidence="5">PCE-S</strain>
    </source>
</reference>
<dbReference type="InterPro" id="IPR010158">
    <property type="entry name" value="Amidase_Cbmase"/>
</dbReference>
<dbReference type="OrthoDB" id="9808195at2"/>
<organism evidence="5">
    <name type="scientific">Desulfitobacterium hafniense</name>
    <name type="common">Desulfitobacterium frappieri</name>
    <dbReference type="NCBI Taxonomy" id="49338"/>
    <lineage>
        <taxon>Bacteria</taxon>
        <taxon>Bacillati</taxon>
        <taxon>Bacillota</taxon>
        <taxon>Clostridia</taxon>
        <taxon>Eubacteriales</taxon>
        <taxon>Desulfitobacteriaceae</taxon>
        <taxon>Desulfitobacterium</taxon>
    </lineage>
</organism>
<dbReference type="Gene3D" id="3.40.630.10">
    <property type="entry name" value="Zn peptidases"/>
    <property type="match status" value="1"/>
</dbReference>
<dbReference type="Pfam" id="PF07687">
    <property type="entry name" value="M20_dimer"/>
    <property type="match status" value="1"/>
</dbReference>
<evidence type="ECO:0000256" key="1">
    <source>
        <dbReference type="ARBA" id="ARBA00006153"/>
    </source>
</evidence>
<dbReference type="InterPro" id="IPR036264">
    <property type="entry name" value="Bact_exopeptidase_dim_dom"/>
</dbReference>
<evidence type="ECO:0000313" key="5">
    <source>
        <dbReference type="EMBL" id="CDX04611.1"/>
    </source>
</evidence>
<feature type="binding site" evidence="3">
    <location>
        <position position="194"/>
    </location>
    <ligand>
        <name>Zn(2+)</name>
        <dbReference type="ChEBI" id="CHEBI:29105"/>
        <label>1</label>
    </ligand>
</feature>
<dbReference type="NCBIfam" id="NF006771">
    <property type="entry name" value="PRK09290.1-5"/>
    <property type="match status" value="1"/>
</dbReference>
<dbReference type="PANTHER" id="PTHR32494:SF5">
    <property type="entry name" value="ALLANTOATE AMIDOHYDROLASE"/>
    <property type="match status" value="1"/>
</dbReference>
<accession>A0A098B9R8</accession>
<dbReference type="PATRIC" id="fig|49338.4.peg.5081"/>
<feature type="binding site" evidence="3">
    <location>
        <position position="384"/>
    </location>
    <ligand>
        <name>Zn(2+)</name>
        <dbReference type="ChEBI" id="CHEBI:29105"/>
        <label>2</label>
    </ligand>
</feature>
<dbReference type="GO" id="GO:0046872">
    <property type="term" value="F:metal ion binding"/>
    <property type="evidence" value="ECO:0007669"/>
    <property type="project" value="UniProtKB-KW"/>
</dbReference>
<dbReference type="CDD" id="cd03884">
    <property type="entry name" value="M20_bAS"/>
    <property type="match status" value="1"/>
</dbReference>
<proteinExistence type="inferred from homology"/>
<dbReference type="InterPro" id="IPR011650">
    <property type="entry name" value="Peptidase_M20_dimer"/>
</dbReference>
<name>A0A098B9R8_DESHA</name>
<feature type="domain" description="Peptidase M20 dimerisation" evidence="4">
    <location>
        <begin position="221"/>
        <end position="308"/>
    </location>
</feature>
<dbReference type="InterPro" id="IPR002933">
    <property type="entry name" value="Peptidase_M20"/>
</dbReference>
<dbReference type="PANTHER" id="PTHR32494">
    <property type="entry name" value="ALLANTOATE DEIMINASE-RELATED"/>
    <property type="match status" value="1"/>
</dbReference>
<dbReference type="Gene3D" id="3.30.70.360">
    <property type="match status" value="1"/>
</dbReference>
<dbReference type="Pfam" id="PF01546">
    <property type="entry name" value="Peptidase_M20"/>
    <property type="match status" value="1"/>
</dbReference>
<keyword evidence="3" id="KW-0479">Metal-binding</keyword>
<dbReference type="NCBIfam" id="TIGR01879">
    <property type="entry name" value="hydantase"/>
    <property type="match status" value="1"/>
</dbReference>
<gene>
    <name evidence="5" type="ORF">DPCES_4725</name>
</gene>
<keyword evidence="3" id="KW-0862">Zinc</keyword>
<feature type="binding site" evidence="3">
    <location>
        <position position="130"/>
    </location>
    <ligand>
        <name>Zn(2+)</name>
        <dbReference type="ChEBI" id="CHEBI:29105"/>
        <label>2</label>
    </ligand>
</feature>
<keyword evidence="2 5" id="KW-0378">Hydrolase</keyword>
<comment type="cofactor">
    <cofactor evidence="3">
        <name>Zn(2+)</name>
        <dbReference type="ChEBI" id="CHEBI:29105"/>
    </cofactor>
    <text evidence="3">Binds 2 Zn(2+) ions per subunit.</text>
</comment>
<evidence type="ECO:0000259" key="4">
    <source>
        <dbReference type="Pfam" id="PF07687"/>
    </source>
</evidence>
<dbReference type="EMBL" id="LK996017">
    <property type="protein sequence ID" value="CDX04611.1"/>
    <property type="molecule type" value="Genomic_DNA"/>
</dbReference>
<dbReference type="AlphaFoldDB" id="A0A098B9R8"/>
<sequence length="411" mass="44557">MEVKLLVNQERLWGRLMALAQIGMQEGGGTKRLPFTKEDKAARELVTGFMTEAGLTVTEDAVCNLIGRKEGKNPNAPAVWTGSHIDTVWLGGNFDGALGVLSAIEALQVMHENGIETEAPIEVIAFTNEECTRWNNAMIGSRGMVGRFLETDLDQLDRDGVVLRDAMREAGYVPEAFKQAIRSKESVKAFVELHIEQGKVLETEGLSVGIVKGIYSQLGDKFIVEGEAGHAGATPMHLRKDPLMAASEIMLDIEDQARKGQCVGTIGYIQAFPGGTNIIPGRVEFSVDLRNVDDPSKDLLEQEVIAKARIIAEKRGVKLTVEKAYSNGGVPCDPAIQEIIKDSCETAGLKPFNLMSGAGHDAMHIAALCPIGMIFVRSKDGVSHAPLEYSSPEDCRDGANVLYHTLLELAE</sequence>
<dbReference type="RefSeq" id="WP_005808775.1">
    <property type="nucleotide sequence ID" value="NZ_CABKQQ010000013.1"/>
</dbReference>
<dbReference type="SUPFAM" id="SSF55031">
    <property type="entry name" value="Bacterial exopeptidase dimerisation domain"/>
    <property type="match status" value="1"/>
</dbReference>
<feature type="binding site" evidence="3">
    <location>
        <position position="95"/>
    </location>
    <ligand>
        <name>Zn(2+)</name>
        <dbReference type="ChEBI" id="CHEBI:29105"/>
        <label>1</label>
    </ligand>
</feature>
<feature type="binding site" evidence="3">
    <location>
        <position position="95"/>
    </location>
    <ligand>
        <name>Zn(2+)</name>
        <dbReference type="ChEBI" id="CHEBI:29105"/>
        <label>2</label>
    </ligand>
</feature>